<sequence length="579" mass="66185">MACSRKRKLSQYRNDNEQEQDHDEYRSRNNASGFLHNYPSYHVNRHLGNVLSNCNNGGVVLAESSNHHQFPSKGNNPNQVQEGTPVRLNLNRSDSLTKQLEWTLTQEKQENNHQQVLSQPQPPPIKSKASNMFAVSLKIGSWIWKSKYAGDLVVKFYYGKKKLVWEFLFGHMKKKIEIQWSHVSAINAYVQNGRLEIELGVPPEYYEEVNTERLKHTQWEKTNDFTQGQAQCCRRHTILFSPGILDDHFKKLLQHDNRLFNLSRQPFPSNSQFFNPNDVHQGDFVQYVQNLVQPTSSFAGYSYSNLPMPGVAIPNSDENRKEVPYVNEETNEEQNGNNQIQDLPFPPINVQEDSQLYDGLEPLLSDRELQLHDVQNPNSQFFNPNMEFSYDVTVVPSVLNLVQPTSSFAGHSNSNLPMPGVAIPNSDENQKEVPYVNEETNEEQNGNNQIQDLPFPPINVQEYSKLYDGLEPLLSDHELQLHDVENPNLTNQNGFNVDSTCKPFEQNHQDNSNPSGNKIDDGNHHVGPSHISTGVAFMEEPPSSGGCGLHSMTNVRQVSRRDQEQHVFPFEYCSSELWI</sequence>
<reference evidence="1 2" key="2">
    <citation type="journal article" date="2022" name="Mol. Ecol. Resour.">
        <title>The genomes of chicory, endive, great burdock and yacon provide insights into Asteraceae paleo-polyploidization history and plant inulin production.</title>
        <authorList>
            <person name="Fan W."/>
            <person name="Wang S."/>
            <person name="Wang H."/>
            <person name="Wang A."/>
            <person name="Jiang F."/>
            <person name="Liu H."/>
            <person name="Zhao H."/>
            <person name="Xu D."/>
            <person name="Zhang Y."/>
        </authorList>
    </citation>
    <scope>NUCLEOTIDE SEQUENCE [LARGE SCALE GENOMIC DNA]</scope>
    <source>
        <strain evidence="2">cv. Punajuju</strain>
        <tissue evidence="1">Leaves</tissue>
    </source>
</reference>
<keyword evidence="2" id="KW-1185">Reference proteome</keyword>
<proteinExistence type="predicted"/>
<accession>A0ACB9E1I1</accession>
<evidence type="ECO:0000313" key="2">
    <source>
        <dbReference type="Proteomes" id="UP001055811"/>
    </source>
</evidence>
<protein>
    <submittedName>
        <fullName evidence="1">Uncharacterized protein</fullName>
    </submittedName>
</protein>
<name>A0ACB9E1I1_CICIN</name>
<evidence type="ECO:0000313" key="1">
    <source>
        <dbReference type="EMBL" id="KAI3752570.1"/>
    </source>
</evidence>
<gene>
    <name evidence="1" type="ORF">L2E82_24604</name>
</gene>
<comment type="caution">
    <text evidence="1">The sequence shown here is derived from an EMBL/GenBank/DDBJ whole genome shotgun (WGS) entry which is preliminary data.</text>
</comment>
<organism evidence="1 2">
    <name type="scientific">Cichorium intybus</name>
    <name type="common">Chicory</name>
    <dbReference type="NCBI Taxonomy" id="13427"/>
    <lineage>
        <taxon>Eukaryota</taxon>
        <taxon>Viridiplantae</taxon>
        <taxon>Streptophyta</taxon>
        <taxon>Embryophyta</taxon>
        <taxon>Tracheophyta</taxon>
        <taxon>Spermatophyta</taxon>
        <taxon>Magnoliopsida</taxon>
        <taxon>eudicotyledons</taxon>
        <taxon>Gunneridae</taxon>
        <taxon>Pentapetalae</taxon>
        <taxon>asterids</taxon>
        <taxon>campanulids</taxon>
        <taxon>Asterales</taxon>
        <taxon>Asteraceae</taxon>
        <taxon>Cichorioideae</taxon>
        <taxon>Cichorieae</taxon>
        <taxon>Cichoriinae</taxon>
        <taxon>Cichorium</taxon>
    </lineage>
</organism>
<reference evidence="2" key="1">
    <citation type="journal article" date="2022" name="Mol. Ecol. Resour.">
        <title>The genomes of chicory, endive, great burdock and yacon provide insights into Asteraceae palaeo-polyploidization history and plant inulin production.</title>
        <authorList>
            <person name="Fan W."/>
            <person name="Wang S."/>
            <person name="Wang H."/>
            <person name="Wang A."/>
            <person name="Jiang F."/>
            <person name="Liu H."/>
            <person name="Zhao H."/>
            <person name="Xu D."/>
            <person name="Zhang Y."/>
        </authorList>
    </citation>
    <scope>NUCLEOTIDE SEQUENCE [LARGE SCALE GENOMIC DNA]</scope>
    <source>
        <strain evidence="2">cv. Punajuju</strain>
    </source>
</reference>
<dbReference type="EMBL" id="CM042012">
    <property type="protein sequence ID" value="KAI3752570.1"/>
    <property type="molecule type" value="Genomic_DNA"/>
</dbReference>
<dbReference type="Proteomes" id="UP001055811">
    <property type="component" value="Linkage Group LG04"/>
</dbReference>